<dbReference type="Proteomes" id="UP001054945">
    <property type="component" value="Unassembled WGS sequence"/>
</dbReference>
<gene>
    <name evidence="1" type="ORF">CEXT_8071</name>
</gene>
<sequence length="107" mass="12058">MSNPLSLYGPDLMSQLDMKRNRKLEDWRGKESFSIHSSVFKATVKALGTEGFGQSSSIVNMAVGGSERLIASAMCFRHKKDDGAVYFINQHFRICLFLMLKLKLLLV</sequence>
<accession>A0AAV4PQF5</accession>
<organism evidence="1 2">
    <name type="scientific">Caerostris extrusa</name>
    <name type="common">Bark spider</name>
    <name type="synonym">Caerostris bankana</name>
    <dbReference type="NCBI Taxonomy" id="172846"/>
    <lineage>
        <taxon>Eukaryota</taxon>
        <taxon>Metazoa</taxon>
        <taxon>Ecdysozoa</taxon>
        <taxon>Arthropoda</taxon>
        <taxon>Chelicerata</taxon>
        <taxon>Arachnida</taxon>
        <taxon>Araneae</taxon>
        <taxon>Araneomorphae</taxon>
        <taxon>Entelegynae</taxon>
        <taxon>Araneoidea</taxon>
        <taxon>Araneidae</taxon>
        <taxon>Caerostris</taxon>
    </lineage>
</organism>
<protein>
    <submittedName>
        <fullName evidence="1">Uncharacterized protein</fullName>
    </submittedName>
</protein>
<evidence type="ECO:0000313" key="1">
    <source>
        <dbReference type="EMBL" id="GIX99286.1"/>
    </source>
</evidence>
<proteinExistence type="predicted"/>
<evidence type="ECO:0000313" key="2">
    <source>
        <dbReference type="Proteomes" id="UP001054945"/>
    </source>
</evidence>
<dbReference type="EMBL" id="BPLR01005023">
    <property type="protein sequence ID" value="GIX99286.1"/>
    <property type="molecule type" value="Genomic_DNA"/>
</dbReference>
<keyword evidence="2" id="KW-1185">Reference proteome</keyword>
<reference evidence="1 2" key="1">
    <citation type="submission" date="2021-06" db="EMBL/GenBank/DDBJ databases">
        <title>Caerostris extrusa draft genome.</title>
        <authorList>
            <person name="Kono N."/>
            <person name="Arakawa K."/>
        </authorList>
    </citation>
    <scope>NUCLEOTIDE SEQUENCE [LARGE SCALE GENOMIC DNA]</scope>
</reference>
<dbReference type="AlphaFoldDB" id="A0AAV4PQF5"/>
<name>A0AAV4PQF5_CAEEX</name>
<comment type="caution">
    <text evidence="1">The sequence shown here is derived from an EMBL/GenBank/DDBJ whole genome shotgun (WGS) entry which is preliminary data.</text>
</comment>